<feature type="compositionally biased region" description="Basic residues" evidence="9">
    <location>
        <begin position="151"/>
        <end position="164"/>
    </location>
</feature>
<sequence>MTIERLRVGWALEDPFRPTTVAPRDCLPSEPPPSTNPSLAGLDSPGLGWSIFSPPLLELLILKLPSEAVILTTMSSTGTFRGTPNKTIGRGKMPDFDYNSPSGSHIPRPKPDSTLGQSDVGSSATAASRQRQNQSKRDEAIRKKMEADLNKKRHPVQRARHSRKAPPGTVLALKPSSALQVKPGMSVAEAAQLMAAKREDCVLVTDDDERIAGIFTAKDLAFRVVGAGLKAREVTIAEIMTKNPLCARTDTSATDALDLMVRKGFRHLPVMDENQDISGILDITKCFYDAMEKLERAYSSSRKLYDALEGVQSELGSSQPQQIIQYVEALRQKMSGPTLETVLDGMPPTTVSVRTSVKDAAALMKEHHTTALLVQDQGSITGIFTSKDVVLRVIAPGLDPGTCSVVRVMTPHPDFAPTDMSIQAALRKMHDGHYLNLPVMNEAGEIVGMVDVLKLTYATLEQINSMGTSDDEGPAWNKFWLSMDHESDSMVSGGASHRPHTPHRSVMSPDPSSKPGFERGDSVLPNDSASHHGEEVHSEIVEPHHDEAHTPFPFKFKAPSGRVHRVNVVLSDGVAALVSSVSAKLGQEIDAVGGQPSVEEGKLSSTGFALSYLDNEGDTVSITTDQDLADSVHQARSLHHEKVDLFVHDPSQPPIPVTVDAQPALSKPPTPPESVLRERTPKQEDDDQASDDYVRSGRASRQSVSHRAPEEQLIAGIPNDLLLPGAIVTLAAVIVGVFALSRPSGRMSMLAPEIHSALALLLRGLTTPDNTVRSQAEDQLNNDWVQNRPDVLLMGLAEQIQGAEEAGTRSFASVIFRRIATKAIKDPRSGETKEVFSTLTPEQRVAIREKLVACLSSESLADVRNKIGDAIAEVARQYTDNGDSWPELLGVLFQASQSTEPGLREASFRIFTTTPSIIEKQHEDAVLNVFSKGFKDDHIAVRIAAMEAFSALFRSIPKKSQSKFFPLIPDVLNILPPLKEADESDELSKAFVALIELAEISPKMFKNLFNNLVKFSISVIAEKELSDQVRQNALELMATFADYAPNMCKKDPTYATEMVTQCLSLMTDVGADDDDASEWNASEDLDLEESDLNHVAGEQAMDRLANKLGGEVILPATFNWIPRMMSSTAWRDRHAALMAISAISEGCRDLMISELDHVLELVVPALQDPHPRVRYAGCNALGQMSTDFAGIMQEKYHSIVLNHIIPVLDSQEPRVQAHAAAALVNFCEEAEKNILEPYLAQLLQHLLQLLRGDKRFVQEQALSTIATIADSAEAAFGQYYDTLMPLLFKVLQEEQSKEYRLLRAKAMECATLIALAVGKEKMGQDAMNLVNLLGNIQQNITEADDPQSQYLLHCWGRMCRVLGQDFVPFLAAVIPPLLTVAAAKADIQLLEDEDQVDLVDQDEGWELVPLRGKLIGIKTSALEDKNTAIELLTVYAQILEASFEQYVAQTLEKIAVPGLAFFFHDPVRISSAKLIPHLLNSYKKAHGVQSQAFVDIWNKVANRIIEVLSAEPNIDTLAEMFQCFYESVEVVGKNSLTQQHMQAFIESVKSSLEDYQSRVKARAEEEAEAEDGDEDNLSIAYAVEDDQTLLSDMNKSFHTIFKHQGSTFLPAWQRLLPVYDAFIGSADPTQRQWATCIVDDMVEFCGPDAWQFKDHILQPLLNGLSDANGPNRQAAAYGVGVAAQKGGPAFNEFVAASIPALFQVTQHPGARLEEHVFATENASASIAKILHFNSEKVQNPQEVAANWINTLPITYDEEAAPYAYSFLAELINQQHPAVFSNADKVFGYIVQALDHETLQGETAKRVADAGKRLVQATGVNADAILAGVNPDNQETVRKYFQ</sequence>
<dbReference type="OrthoDB" id="543373at2759"/>
<dbReference type="InterPro" id="IPR011989">
    <property type="entry name" value="ARM-like"/>
</dbReference>
<feature type="domain" description="Importin N-terminal" evidence="10">
    <location>
        <begin position="776"/>
        <end position="857"/>
    </location>
</feature>
<dbReference type="InterPro" id="IPR046342">
    <property type="entry name" value="CBS_dom_sf"/>
</dbReference>
<dbReference type="Pfam" id="PF18829">
    <property type="entry name" value="Importin_rep_6"/>
    <property type="match status" value="1"/>
</dbReference>
<evidence type="ECO:0000256" key="2">
    <source>
        <dbReference type="ARBA" id="ARBA00004496"/>
    </source>
</evidence>
<reference evidence="12 13" key="1">
    <citation type="submission" date="2015-04" db="EMBL/GenBank/DDBJ databases">
        <authorList>
            <person name="Syromyatnikov M.Y."/>
            <person name="Popov V.N."/>
        </authorList>
    </citation>
    <scope>NUCLEOTIDE SEQUENCE [LARGE SCALE GENOMIC DNA]</scope>
    <source>
        <strain evidence="12">WF-38-12</strain>
    </source>
</reference>
<evidence type="ECO:0000256" key="3">
    <source>
        <dbReference type="ARBA" id="ARBA00022448"/>
    </source>
</evidence>
<evidence type="ECO:0000256" key="4">
    <source>
        <dbReference type="ARBA" id="ARBA00022490"/>
    </source>
</evidence>
<dbReference type="SUPFAM" id="SSF54631">
    <property type="entry name" value="CBS-domain pair"/>
    <property type="match status" value="2"/>
</dbReference>
<dbReference type="Pfam" id="PF00571">
    <property type="entry name" value="CBS"/>
    <property type="match status" value="4"/>
</dbReference>
<feature type="compositionally biased region" description="Polar residues" evidence="9">
    <location>
        <begin position="76"/>
        <end position="86"/>
    </location>
</feature>
<name>A0A0U1LPV5_TALIS</name>
<dbReference type="InterPro" id="IPR034085">
    <property type="entry name" value="TOG"/>
</dbReference>
<proteinExistence type="predicted"/>
<feature type="domain" description="CBS" evidence="11">
    <location>
        <begin position="240"/>
        <end position="296"/>
    </location>
</feature>
<dbReference type="PROSITE" id="PS50166">
    <property type="entry name" value="IMPORTIN_B_NT"/>
    <property type="match status" value="1"/>
</dbReference>
<dbReference type="CDD" id="cd17781">
    <property type="entry name" value="CBS_pair_MUG70_1"/>
    <property type="match status" value="1"/>
</dbReference>
<dbReference type="GO" id="GO:0005737">
    <property type="term" value="C:cytoplasm"/>
    <property type="evidence" value="ECO:0007669"/>
    <property type="project" value="UniProtKB-SubCell"/>
</dbReference>
<dbReference type="InterPro" id="IPR058584">
    <property type="entry name" value="IMB1_TNPO1-like_TPR"/>
</dbReference>
<dbReference type="PANTHER" id="PTHR10527">
    <property type="entry name" value="IMPORTIN BETA"/>
    <property type="match status" value="1"/>
</dbReference>
<dbReference type="CDD" id="cd17782">
    <property type="entry name" value="CBS_pair_MUG70_2"/>
    <property type="match status" value="1"/>
</dbReference>
<evidence type="ECO:0000313" key="12">
    <source>
        <dbReference type="EMBL" id="CRG85325.1"/>
    </source>
</evidence>
<dbReference type="Pfam" id="PF18816">
    <property type="entry name" value="Importin_rep_5"/>
    <property type="match status" value="1"/>
</dbReference>
<dbReference type="InterPro" id="IPR041653">
    <property type="entry name" value="Importin_rep_4"/>
</dbReference>
<dbReference type="EMBL" id="CVMT01000002">
    <property type="protein sequence ID" value="CRG85325.1"/>
    <property type="molecule type" value="Genomic_DNA"/>
</dbReference>
<dbReference type="FunFam" id="1.25.10.10:FF:000201">
    <property type="entry name" value="Importin beta-3 subunit"/>
    <property type="match status" value="1"/>
</dbReference>
<feature type="region of interest" description="Disordered" evidence="9">
    <location>
        <begin position="76"/>
        <end position="169"/>
    </location>
</feature>
<dbReference type="Gene3D" id="3.10.580.10">
    <property type="entry name" value="CBS-domain"/>
    <property type="match status" value="2"/>
</dbReference>
<feature type="region of interest" description="Disordered" evidence="9">
    <location>
        <begin position="22"/>
        <end position="41"/>
    </location>
</feature>
<dbReference type="SMART" id="SM01349">
    <property type="entry name" value="TOG"/>
    <property type="match status" value="1"/>
</dbReference>
<dbReference type="InterPro" id="IPR040928">
    <property type="entry name" value="Importin_rep_5"/>
</dbReference>
<dbReference type="STRING" id="28573.A0A0U1LPV5"/>
<evidence type="ECO:0000259" key="11">
    <source>
        <dbReference type="PROSITE" id="PS51371"/>
    </source>
</evidence>
<dbReference type="SMART" id="SM00116">
    <property type="entry name" value="CBS"/>
    <property type="match status" value="4"/>
</dbReference>
<feature type="region of interest" description="Disordered" evidence="9">
    <location>
        <begin position="488"/>
        <end position="536"/>
    </location>
</feature>
<protein>
    <submittedName>
        <fullName evidence="12">Importin subunit beta-3</fullName>
    </submittedName>
</protein>
<dbReference type="Pfam" id="PF13513">
    <property type="entry name" value="HEAT_EZ"/>
    <property type="match status" value="1"/>
</dbReference>
<dbReference type="InterPro" id="IPR041389">
    <property type="entry name" value="Importin_rep_6"/>
</dbReference>
<accession>A0A0U1LPV5</accession>
<dbReference type="Pfam" id="PF00564">
    <property type="entry name" value="PB1"/>
    <property type="match status" value="1"/>
</dbReference>
<gene>
    <name evidence="12" type="ORF">PISL3812_02421</name>
</gene>
<keyword evidence="4" id="KW-0963">Cytoplasm</keyword>
<evidence type="ECO:0000256" key="5">
    <source>
        <dbReference type="ARBA" id="ARBA00022737"/>
    </source>
</evidence>
<dbReference type="InterPro" id="IPR000270">
    <property type="entry name" value="PB1_dom"/>
</dbReference>
<dbReference type="InterPro" id="IPR000644">
    <property type="entry name" value="CBS_dom"/>
</dbReference>
<dbReference type="SMART" id="SM00666">
    <property type="entry name" value="PB1"/>
    <property type="match status" value="1"/>
</dbReference>
<dbReference type="InterPro" id="IPR040122">
    <property type="entry name" value="Importin_beta"/>
</dbReference>
<evidence type="ECO:0000256" key="7">
    <source>
        <dbReference type="ARBA" id="ARBA00023242"/>
    </source>
</evidence>
<keyword evidence="5" id="KW-0677">Repeat</keyword>
<dbReference type="Gene3D" id="1.25.10.10">
    <property type="entry name" value="Leucine-rich Repeat Variant"/>
    <property type="match status" value="1"/>
</dbReference>
<organism evidence="12 13">
    <name type="scientific">Talaromyces islandicus</name>
    <name type="common">Penicillium islandicum</name>
    <dbReference type="NCBI Taxonomy" id="28573"/>
    <lineage>
        <taxon>Eukaryota</taxon>
        <taxon>Fungi</taxon>
        <taxon>Dikarya</taxon>
        <taxon>Ascomycota</taxon>
        <taxon>Pezizomycotina</taxon>
        <taxon>Eurotiomycetes</taxon>
        <taxon>Eurotiomycetidae</taxon>
        <taxon>Eurotiales</taxon>
        <taxon>Trichocomaceae</taxon>
        <taxon>Talaromyces</taxon>
        <taxon>Talaromyces sect. Islandici</taxon>
    </lineage>
</organism>
<evidence type="ECO:0000256" key="6">
    <source>
        <dbReference type="ARBA" id="ARBA00022927"/>
    </source>
</evidence>
<dbReference type="Pfam" id="PF25574">
    <property type="entry name" value="TPR_IMB1"/>
    <property type="match status" value="1"/>
</dbReference>
<dbReference type="Proteomes" id="UP000054383">
    <property type="component" value="Unassembled WGS sequence"/>
</dbReference>
<dbReference type="InterPro" id="IPR057672">
    <property type="entry name" value="TPR_IPO4/5"/>
</dbReference>
<feature type="domain" description="CBS" evidence="11">
    <location>
        <begin position="343"/>
        <end position="400"/>
    </location>
</feature>
<feature type="domain" description="CBS" evidence="11">
    <location>
        <begin position="409"/>
        <end position="466"/>
    </location>
</feature>
<keyword evidence="8" id="KW-0129">CBS domain</keyword>
<dbReference type="SUPFAM" id="SSF54277">
    <property type="entry name" value="CAD &amp; PB1 domains"/>
    <property type="match status" value="1"/>
</dbReference>
<evidence type="ECO:0000313" key="13">
    <source>
        <dbReference type="Proteomes" id="UP000054383"/>
    </source>
</evidence>
<dbReference type="SUPFAM" id="SSF48371">
    <property type="entry name" value="ARM repeat"/>
    <property type="match status" value="2"/>
</dbReference>
<keyword evidence="3" id="KW-0813">Transport</keyword>
<dbReference type="Pfam" id="PF18808">
    <property type="entry name" value="Importin_rep_4"/>
    <property type="match status" value="1"/>
</dbReference>
<evidence type="ECO:0000256" key="9">
    <source>
        <dbReference type="SAM" id="MobiDB-lite"/>
    </source>
</evidence>
<keyword evidence="6" id="KW-0653">Protein transport</keyword>
<keyword evidence="7" id="KW-0539">Nucleus</keyword>
<dbReference type="GO" id="GO:0031267">
    <property type="term" value="F:small GTPase binding"/>
    <property type="evidence" value="ECO:0007669"/>
    <property type="project" value="InterPro"/>
</dbReference>
<feature type="compositionally biased region" description="Basic and acidic residues" evidence="9">
    <location>
        <begin position="135"/>
        <end position="150"/>
    </location>
</feature>
<evidence type="ECO:0000256" key="8">
    <source>
        <dbReference type="PROSITE-ProRule" id="PRU00703"/>
    </source>
</evidence>
<dbReference type="CDD" id="cd06409">
    <property type="entry name" value="PB1_MUG70"/>
    <property type="match status" value="1"/>
</dbReference>
<dbReference type="InterPro" id="IPR016024">
    <property type="entry name" value="ARM-type_fold"/>
</dbReference>
<dbReference type="GO" id="GO:0006606">
    <property type="term" value="P:protein import into nucleus"/>
    <property type="evidence" value="ECO:0007669"/>
    <property type="project" value="InterPro"/>
</dbReference>
<dbReference type="PROSITE" id="PS51371">
    <property type="entry name" value="CBS"/>
    <property type="match status" value="4"/>
</dbReference>
<feature type="domain" description="CBS" evidence="11">
    <location>
        <begin position="173"/>
        <end position="231"/>
    </location>
</feature>
<dbReference type="InterPro" id="IPR001494">
    <property type="entry name" value="Importin-beta_N"/>
</dbReference>
<evidence type="ECO:0000259" key="10">
    <source>
        <dbReference type="PROSITE" id="PS50166"/>
    </source>
</evidence>
<comment type="subcellular location">
    <subcellularLocation>
        <location evidence="2">Cytoplasm</location>
    </subcellularLocation>
    <subcellularLocation>
        <location evidence="1">Nucleus</location>
    </subcellularLocation>
</comment>
<feature type="region of interest" description="Disordered" evidence="9">
    <location>
        <begin position="647"/>
        <end position="708"/>
    </location>
</feature>
<dbReference type="GO" id="GO:0005634">
    <property type="term" value="C:nucleus"/>
    <property type="evidence" value="ECO:0007669"/>
    <property type="project" value="UniProtKB-SubCell"/>
</dbReference>
<evidence type="ECO:0000256" key="1">
    <source>
        <dbReference type="ARBA" id="ARBA00004123"/>
    </source>
</evidence>
<feature type="compositionally biased region" description="Polar residues" evidence="9">
    <location>
        <begin position="114"/>
        <end position="133"/>
    </location>
</feature>
<keyword evidence="13" id="KW-1185">Reference proteome</keyword>
<dbReference type="Pfam" id="PF25780">
    <property type="entry name" value="TPR_IPO5"/>
    <property type="match status" value="1"/>
</dbReference>